<dbReference type="GO" id="GO:0010468">
    <property type="term" value="P:regulation of gene expression"/>
    <property type="evidence" value="ECO:0007669"/>
    <property type="project" value="UniProtKB-ARBA"/>
</dbReference>
<evidence type="ECO:0000256" key="1">
    <source>
        <dbReference type="PROSITE-ProRule" id="PRU00266"/>
    </source>
</evidence>
<comment type="caution">
    <text evidence="4">The sequence shown here is derived from an EMBL/GenBank/DDBJ whole genome shotgun (WGS) entry which is preliminary data.</text>
</comment>
<feature type="domain" description="DRBM" evidence="3">
    <location>
        <begin position="156"/>
        <end position="222"/>
    </location>
</feature>
<evidence type="ECO:0000259" key="3">
    <source>
        <dbReference type="PROSITE" id="PS50137"/>
    </source>
</evidence>
<proteinExistence type="predicted"/>
<feature type="domain" description="DRBM" evidence="3">
    <location>
        <begin position="303"/>
        <end position="372"/>
    </location>
</feature>
<feature type="compositionally biased region" description="Pro residues" evidence="2">
    <location>
        <begin position="78"/>
        <end position="108"/>
    </location>
</feature>
<reference evidence="4" key="1">
    <citation type="submission" date="2020-08" db="EMBL/GenBank/DDBJ databases">
        <title>Genome sequencing and assembly of the red palm weevil Rhynchophorus ferrugineus.</title>
        <authorList>
            <person name="Dias G.B."/>
            <person name="Bergman C.M."/>
            <person name="Manee M."/>
        </authorList>
    </citation>
    <scope>NUCLEOTIDE SEQUENCE</scope>
    <source>
        <strain evidence="4">AA-2017</strain>
        <tissue evidence="4">Whole larva</tissue>
    </source>
</reference>
<evidence type="ECO:0000313" key="4">
    <source>
        <dbReference type="EMBL" id="KAF7269600.1"/>
    </source>
</evidence>
<evidence type="ECO:0000313" key="5">
    <source>
        <dbReference type="Proteomes" id="UP000625711"/>
    </source>
</evidence>
<organism evidence="4 5">
    <name type="scientific">Rhynchophorus ferrugineus</name>
    <name type="common">Red palm weevil</name>
    <name type="synonym">Curculio ferrugineus</name>
    <dbReference type="NCBI Taxonomy" id="354439"/>
    <lineage>
        <taxon>Eukaryota</taxon>
        <taxon>Metazoa</taxon>
        <taxon>Ecdysozoa</taxon>
        <taxon>Arthropoda</taxon>
        <taxon>Hexapoda</taxon>
        <taxon>Insecta</taxon>
        <taxon>Pterygota</taxon>
        <taxon>Neoptera</taxon>
        <taxon>Endopterygota</taxon>
        <taxon>Coleoptera</taxon>
        <taxon>Polyphaga</taxon>
        <taxon>Cucujiformia</taxon>
        <taxon>Curculionidae</taxon>
        <taxon>Dryophthorinae</taxon>
        <taxon>Rhynchophorus</taxon>
    </lineage>
</organism>
<feature type="region of interest" description="Disordered" evidence="2">
    <location>
        <begin position="1"/>
        <end position="120"/>
    </location>
</feature>
<dbReference type="SUPFAM" id="SSF54768">
    <property type="entry name" value="dsRNA-binding domain-like"/>
    <property type="match status" value="2"/>
</dbReference>
<feature type="region of interest" description="Disordered" evidence="2">
    <location>
        <begin position="270"/>
        <end position="306"/>
    </location>
</feature>
<feature type="compositionally biased region" description="Basic and acidic residues" evidence="2">
    <location>
        <begin position="293"/>
        <end position="306"/>
    </location>
</feature>
<dbReference type="GO" id="GO:0003725">
    <property type="term" value="F:double-stranded RNA binding"/>
    <property type="evidence" value="ECO:0007669"/>
    <property type="project" value="TreeGrafter"/>
</dbReference>
<dbReference type="GO" id="GO:0006396">
    <property type="term" value="P:RNA processing"/>
    <property type="evidence" value="ECO:0007669"/>
    <property type="project" value="TreeGrafter"/>
</dbReference>
<accession>A0A834HW59</accession>
<dbReference type="PROSITE" id="PS50137">
    <property type="entry name" value="DS_RBD"/>
    <property type="match status" value="2"/>
</dbReference>
<name>A0A834HW59_RHYFE</name>
<keyword evidence="1" id="KW-0694">RNA-binding</keyword>
<evidence type="ECO:0000256" key="2">
    <source>
        <dbReference type="SAM" id="MobiDB-lite"/>
    </source>
</evidence>
<dbReference type="GO" id="GO:0008251">
    <property type="term" value="F:tRNA-specific adenosine deaminase activity"/>
    <property type="evidence" value="ECO:0007669"/>
    <property type="project" value="TreeGrafter"/>
</dbReference>
<protein>
    <recommendedName>
        <fullName evidence="3">DRBM domain-containing protein</fullName>
    </recommendedName>
</protein>
<keyword evidence="5" id="KW-1185">Reference proteome</keyword>
<dbReference type="PANTHER" id="PTHR10910:SF62">
    <property type="entry name" value="AT07585P-RELATED"/>
    <property type="match status" value="1"/>
</dbReference>
<dbReference type="GO" id="GO:0006382">
    <property type="term" value="P:adenosine to inosine editing"/>
    <property type="evidence" value="ECO:0007669"/>
    <property type="project" value="TreeGrafter"/>
</dbReference>
<dbReference type="GO" id="GO:0003726">
    <property type="term" value="F:double-stranded RNA adenosine deaminase activity"/>
    <property type="evidence" value="ECO:0007669"/>
    <property type="project" value="TreeGrafter"/>
</dbReference>
<sequence>MSYNQRRSFNLPPQGPVGQRRQGGSFYGGQLANNRQNSPNPYRSHGGPNYRMQQNNPVGNQSYQNYSSQQPIKQEAPPSKPPVPQQINPAPPQPKPVPPQTVPAPSNPPEEVNVDMTDTSTEETKKKFWFKGVSLGKITKAEKVRRRNARLSRLLQPKNAVMILNELVKGCQYLMEEAAGKADGNQFRATVQFDGNEFIGTGRTKNAAKNVAAEIALKYLIKTKQFRVKKEENGDEKMEIQEDGNQVLPWSHIASFAMYKLFTSWGEDPALATKTPDPTTSAPRSPSSAPIRTDPKPAKKMPDNPEKMNPLMLMNQMLPSAEWEDLGKTGNPPNVIFLFKVTIDGQTFNGSGPNKKSAKKYLGAAIVVKYIFDN</sequence>
<dbReference type="InterPro" id="IPR014720">
    <property type="entry name" value="dsRBD_dom"/>
</dbReference>
<dbReference type="SMART" id="SM00358">
    <property type="entry name" value="DSRM"/>
    <property type="match status" value="2"/>
</dbReference>
<feature type="compositionally biased region" description="Polar residues" evidence="2">
    <location>
        <begin position="31"/>
        <end position="41"/>
    </location>
</feature>
<feature type="compositionally biased region" description="Low complexity" evidence="2">
    <location>
        <begin position="60"/>
        <end position="70"/>
    </location>
</feature>
<dbReference type="Proteomes" id="UP000625711">
    <property type="component" value="Unassembled WGS sequence"/>
</dbReference>
<dbReference type="Gene3D" id="3.30.160.20">
    <property type="match status" value="2"/>
</dbReference>
<gene>
    <name evidence="4" type="ORF">GWI33_017351</name>
</gene>
<feature type="compositionally biased region" description="Low complexity" evidence="2">
    <location>
        <begin position="275"/>
        <end position="292"/>
    </location>
</feature>
<dbReference type="AlphaFoldDB" id="A0A834HW59"/>
<dbReference type="EMBL" id="JAACXV010014207">
    <property type="protein sequence ID" value="KAF7269600.1"/>
    <property type="molecule type" value="Genomic_DNA"/>
</dbReference>
<dbReference type="PANTHER" id="PTHR10910">
    <property type="entry name" value="EUKARYOTE SPECIFIC DSRNA BINDING PROTEIN"/>
    <property type="match status" value="1"/>
</dbReference>
<dbReference type="GO" id="GO:0005730">
    <property type="term" value="C:nucleolus"/>
    <property type="evidence" value="ECO:0007669"/>
    <property type="project" value="TreeGrafter"/>
</dbReference>
<dbReference type="OrthoDB" id="6363432at2759"/>
<dbReference type="Pfam" id="PF00035">
    <property type="entry name" value="dsrm"/>
    <property type="match status" value="1"/>
</dbReference>
<dbReference type="GO" id="GO:0005737">
    <property type="term" value="C:cytoplasm"/>
    <property type="evidence" value="ECO:0007669"/>
    <property type="project" value="TreeGrafter"/>
</dbReference>